<dbReference type="GO" id="GO:0004659">
    <property type="term" value="F:prenyltransferase activity"/>
    <property type="evidence" value="ECO:0007669"/>
    <property type="project" value="InterPro"/>
</dbReference>
<evidence type="ECO:0000256" key="2">
    <source>
        <dbReference type="ARBA" id="ARBA00006706"/>
    </source>
</evidence>
<accession>A0A2U9IDV7</accession>
<gene>
    <name evidence="7" type="ORF">DFR85_06020</name>
</gene>
<comment type="similarity">
    <text evidence="2 6">Belongs to the FPP/GGPP synthase family.</text>
</comment>
<evidence type="ECO:0000313" key="8">
    <source>
        <dbReference type="Proteomes" id="UP000248044"/>
    </source>
</evidence>
<dbReference type="EMBL" id="CP029289">
    <property type="protein sequence ID" value="AWR94212.1"/>
    <property type="molecule type" value="Genomic_DNA"/>
</dbReference>
<dbReference type="Proteomes" id="UP000248044">
    <property type="component" value="Chromosome"/>
</dbReference>
<dbReference type="AlphaFoldDB" id="A0A2U9IDV7"/>
<dbReference type="GeneID" id="36831694"/>
<keyword evidence="3 6" id="KW-0808">Transferase</keyword>
<dbReference type="SUPFAM" id="SSF48576">
    <property type="entry name" value="Terpenoid synthases"/>
    <property type="match status" value="1"/>
</dbReference>
<keyword evidence="8" id="KW-1185">Reference proteome</keyword>
<evidence type="ECO:0000256" key="1">
    <source>
        <dbReference type="ARBA" id="ARBA00001946"/>
    </source>
</evidence>
<evidence type="ECO:0000256" key="6">
    <source>
        <dbReference type="RuleBase" id="RU004466"/>
    </source>
</evidence>
<dbReference type="Pfam" id="PF00348">
    <property type="entry name" value="polyprenyl_synt"/>
    <property type="match status" value="1"/>
</dbReference>
<dbReference type="PANTHER" id="PTHR12001">
    <property type="entry name" value="GERANYLGERANYL PYROPHOSPHATE SYNTHASE"/>
    <property type="match status" value="1"/>
</dbReference>
<keyword evidence="4" id="KW-0479">Metal-binding</keyword>
<protein>
    <submittedName>
        <fullName evidence="7">Geranylgeranyl pyrophosphate synthase</fullName>
    </submittedName>
</protein>
<evidence type="ECO:0000313" key="7">
    <source>
        <dbReference type="EMBL" id="AWR94212.1"/>
    </source>
</evidence>
<organism evidence="7 8">
    <name type="scientific">Acidianus brierleyi</name>
    <dbReference type="NCBI Taxonomy" id="41673"/>
    <lineage>
        <taxon>Archaea</taxon>
        <taxon>Thermoproteota</taxon>
        <taxon>Thermoprotei</taxon>
        <taxon>Sulfolobales</taxon>
        <taxon>Sulfolobaceae</taxon>
        <taxon>Acidianus</taxon>
    </lineage>
</organism>
<dbReference type="RefSeq" id="WP_110270093.1">
    <property type="nucleotide sequence ID" value="NZ_CP029289.2"/>
</dbReference>
<dbReference type="InterPro" id="IPR053655">
    <property type="entry name" value="HexPP_synthase"/>
</dbReference>
<keyword evidence="5" id="KW-0460">Magnesium</keyword>
<reference evidence="7 8" key="1">
    <citation type="submission" date="2018-05" db="EMBL/GenBank/DDBJ databases">
        <title>Complete Genome Sequences of Extremely Thermoacidophilic, Metal-Mobilizing Type-Strain Members of the Archaeal Family Sulfolobaceae: Acidianus brierleyi DSM-1651T, Acidianus sulfidivorans DSM-18786T, Metallosphaera hakonensis DSM-7519T, and Metallosphaera prunae DSM-10039T.</title>
        <authorList>
            <person name="Counts J.A."/>
            <person name="Kelly R.M."/>
        </authorList>
    </citation>
    <scope>NUCLEOTIDE SEQUENCE [LARGE SCALE GENOMIC DNA]</scope>
    <source>
        <strain evidence="7 8">DSM 1651</strain>
    </source>
</reference>
<dbReference type="OrthoDB" id="26738at2157"/>
<dbReference type="PANTHER" id="PTHR12001:SF85">
    <property type="entry name" value="SHORT CHAIN ISOPRENYL DIPHOSPHATE SYNTHASE"/>
    <property type="match status" value="1"/>
</dbReference>
<name>A0A2U9IDV7_9CREN</name>
<dbReference type="InterPro" id="IPR000092">
    <property type="entry name" value="Polyprenyl_synt"/>
</dbReference>
<dbReference type="GO" id="GO:0008299">
    <property type="term" value="P:isoprenoid biosynthetic process"/>
    <property type="evidence" value="ECO:0007669"/>
    <property type="project" value="InterPro"/>
</dbReference>
<evidence type="ECO:0000256" key="3">
    <source>
        <dbReference type="ARBA" id="ARBA00022679"/>
    </source>
</evidence>
<evidence type="ECO:0000256" key="5">
    <source>
        <dbReference type="ARBA" id="ARBA00022842"/>
    </source>
</evidence>
<dbReference type="GO" id="GO:0046872">
    <property type="term" value="F:metal ion binding"/>
    <property type="evidence" value="ECO:0007669"/>
    <property type="project" value="UniProtKB-KW"/>
</dbReference>
<dbReference type="InterPro" id="IPR033749">
    <property type="entry name" value="Polyprenyl_synt_CS"/>
</dbReference>
<dbReference type="KEGG" id="abri:DFR85_06020"/>
<proteinExistence type="inferred from homology"/>
<comment type="cofactor">
    <cofactor evidence="1">
        <name>Mg(2+)</name>
        <dbReference type="ChEBI" id="CHEBI:18420"/>
    </cofactor>
</comment>
<evidence type="ECO:0000256" key="4">
    <source>
        <dbReference type="ARBA" id="ARBA00022723"/>
    </source>
</evidence>
<dbReference type="SFLD" id="SFLDS00005">
    <property type="entry name" value="Isoprenoid_Synthase_Type_I"/>
    <property type="match status" value="1"/>
</dbReference>
<dbReference type="PROSITE" id="PS00444">
    <property type="entry name" value="POLYPRENYL_SYNTHASE_2"/>
    <property type="match status" value="1"/>
</dbReference>
<dbReference type="InterPro" id="IPR008949">
    <property type="entry name" value="Isoprenoid_synthase_dom_sf"/>
</dbReference>
<dbReference type="Gene3D" id="1.10.600.10">
    <property type="entry name" value="Farnesyl Diphosphate Synthase"/>
    <property type="match status" value="1"/>
</dbReference>
<sequence>MDLLEFWTKSKETIDDLVGKFMNDLKDWEVLEMSKYIMRDGKRFRGTLLFLLNNALGGDEKDAYPGALATEILHSASLALDDIVDYDDYRRGKKAAWAIYTNRRVIFVSNFLIPTALNIISQYGDRALNISIELWKDTAVGALKDMYGESKDYFKTIELKTASLFKLPTMLASFSSGKSNAVDLTMDLGKYLGIIYQLVDDYVDCVKLEREKLVGSAKQLFQITEGRVDSLVAVEFDRNKSEYLKILDSLPIEENYKDSLSSLPDFLAYGLLSEAGIKNKMF</sequence>
<dbReference type="NCBIfam" id="NF040936">
    <property type="entry name" value="hexpp_archaea"/>
    <property type="match status" value="1"/>
</dbReference>